<gene>
    <name evidence="1" type="ORF">ACHAWU_004108</name>
</gene>
<name>A0ABD3MJP0_9STRA</name>
<reference evidence="1 2" key="1">
    <citation type="submission" date="2024-10" db="EMBL/GenBank/DDBJ databases">
        <title>Updated reference genomes for cyclostephanoid diatoms.</title>
        <authorList>
            <person name="Roberts W.R."/>
            <person name="Alverson A.J."/>
        </authorList>
    </citation>
    <scope>NUCLEOTIDE SEQUENCE [LARGE SCALE GENOMIC DNA]</scope>
    <source>
        <strain evidence="1 2">AJA232-27</strain>
    </source>
</reference>
<evidence type="ECO:0000313" key="2">
    <source>
        <dbReference type="Proteomes" id="UP001530293"/>
    </source>
</evidence>
<dbReference type="EMBL" id="JALLBG020000108">
    <property type="protein sequence ID" value="KAL3764296.1"/>
    <property type="molecule type" value="Genomic_DNA"/>
</dbReference>
<evidence type="ECO:0000313" key="1">
    <source>
        <dbReference type="EMBL" id="KAL3764296.1"/>
    </source>
</evidence>
<comment type="caution">
    <text evidence="1">The sequence shown here is derived from an EMBL/GenBank/DDBJ whole genome shotgun (WGS) entry which is preliminary data.</text>
</comment>
<proteinExistence type="predicted"/>
<protein>
    <submittedName>
        <fullName evidence="1">Uncharacterized protein</fullName>
    </submittedName>
</protein>
<dbReference type="Proteomes" id="UP001530293">
    <property type="component" value="Unassembled WGS sequence"/>
</dbReference>
<dbReference type="AlphaFoldDB" id="A0ABD3MJP0"/>
<accession>A0ABD3MJP0</accession>
<organism evidence="1 2">
    <name type="scientific">Discostella pseudostelligera</name>
    <dbReference type="NCBI Taxonomy" id="259834"/>
    <lineage>
        <taxon>Eukaryota</taxon>
        <taxon>Sar</taxon>
        <taxon>Stramenopiles</taxon>
        <taxon>Ochrophyta</taxon>
        <taxon>Bacillariophyta</taxon>
        <taxon>Coscinodiscophyceae</taxon>
        <taxon>Thalassiosirophycidae</taxon>
        <taxon>Stephanodiscales</taxon>
        <taxon>Stephanodiscaceae</taxon>
        <taxon>Discostella</taxon>
    </lineage>
</organism>
<sequence length="334" mass="36014">MKTMNRPPRTIVGIIISIIAAPTTLRYTDSLLLLSDLQTPSFIIDTQALLRRHVTTAAVVPTDDGAMVMPSFSSVMPSIHCPKTDLLLRPSMISGQRSSTPTAATSPSTTDTEAQLNLNANECTISCEFEVIEGQPAVGYIHSSVTRAREDALLGMDDPVSTFLAELDVDCNLCGGDGARLVLGLNNHHVGSYYWARSAGGGSSMEAPGVVFGSSAGSQSVGSRGILRWINEGGPEACNSNDGKRSEWVNFLRKDDTVQLVPMDGQDSILQFSRRFGKLESSTFAEVDHNDDHTFEQREDFAAARQPSIRVFGVSSQGRPMGSEPEVVCEWTVA</sequence>
<keyword evidence="2" id="KW-1185">Reference proteome</keyword>